<feature type="compositionally biased region" description="Pro residues" evidence="1">
    <location>
        <begin position="324"/>
        <end position="334"/>
    </location>
</feature>
<sequence>MNAFFIFKTLEFQKAGEEEATGQELVAPATAGEEPRAPATTANVGMVSPLISEALEPVGTLTVTTAATREEPWALVVATTEGGPGVPPSTVVGSGFVDGKWPLVINSPRIPIEDILDEIAARESDSGVGGGDTEEIITDEGGDEVVAEMEVDVVEAMGMLGRTREETGKAPMVMQDAKMPVPIFDRPARDSGAKSTWRVTLLDYEEFVEDDDVFEAELEEPGIAVMVFEARAREAEREELLRHSEPEGNEVLKEFEQEAAGAEIVPRVSAMQEAQKAARVAFNPTTFQVPVEWADMARRQMHTMENKMRRTAAGHPLPMRRPNEPPLTQGPPPEASGLVGRERQSKRAEDTLAASSRSSQRAITSSRSQRPAGPSVEETRDSEENEESEEDDGESVDASSSLAVVPDPSCSGSLYGEDGDDDDDDDDEPPARKKPRA</sequence>
<dbReference type="Proteomes" id="UP000823749">
    <property type="component" value="Chromosome 10"/>
</dbReference>
<evidence type="ECO:0000313" key="2">
    <source>
        <dbReference type="EMBL" id="KAG5528651.1"/>
    </source>
</evidence>
<feature type="compositionally biased region" description="Acidic residues" evidence="1">
    <location>
        <begin position="417"/>
        <end position="428"/>
    </location>
</feature>
<feature type="compositionally biased region" description="Low complexity" evidence="1">
    <location>
        <begin position="353"/>
        <end position="370"/>
    </location>
</feature>
<feature type="compositionally biased region" description="Basic and acidic residues" evidence="1">
    <location>
        <begin position="340"/>
        <end position="350"/>
    </location>
</feature>
<gene>
    <name evidence="2" type="ORF">RHGRI_029359</name>
</gene>
<evidence type="ECO:0000256" key="1">
    <source>
        <dbReference type="SAM" id="MobiDB-lite"/>
    </source>
</evidence>
<keyword evidence="3" id="KW-1185">Reference proteome</keyword>
<reference evidence="2" key="1">
    <citation type="submission" date="2020-08" db="EMBL/GenBank/DDBJ databases">
        <title>Plant Genome Project.</title>
        <authorList>
            <person name="Zhang R.-G."/>
        </authorList>
    </citation>
    <scope>NUCLEOTIDE SEQUENCE</scope>
    <source>
        <strain evidence="2">WSP0</strain>
        <tissue evidence="2">Leaf</tissue>
    </source>
</reference>
<comment type="caution">
    <text evidence="2">The sequence shown here is derived from an EMBL/GenBank/DDBJ whole genome shotgun (WGS) entry which is preliminary data.</text>
</comment>
<organism evidence="2 3">
    <name type="scientific">Rhododendron griersonianum</name>
    <dbReference type="NCBI Taxonomy" id="479676"/>
    <lineage>
        <taxon>Eukaryota</taxon>
        <taxon>Viridiplantae</taxon>
        <taxon>Streptophyta</taxon>
        <taxon>Embryophyta</taxon>
        <taxon>Tracheophyta</taxon>
        <taxon>Spermatophyta</taxon>
        <taxon>Magnoliopsida</taxon>
        <taxon>eudicotyledons</taxon>
        <taxon>Gunneridae</taxon>
        <taxon>Pentapetalae</taxon>
        <taxon>asterids</taxon>
        <taxon>Ericales</taxon>
        <taxon>Ericaceae</taxon>
        <taxon>Ericoideae</taxon>
        <taxon>Rhodoreae</taxon>
        <taxon>Rhododendron</taxon>
    </lineage>
</organism>
<feature type="region of interest" description="Disordered" evidence="1">
    <location>
        <begin position="310"/>
        <end position="437"/>
    </location>
</feature>
<evidence type="ECO:0000313" key="3">
    <source>
        <dbReference type="Proteomes" id="UP000823749"/>
    </source>
</evidence>
<name>A0AAV6IJ94_9ERIC</name>
<protein>
    <submittedName>
        <fullName evidence="2">Uncharacterized protein</fullName>
    </submittedName>
</protein>
<accession>A0AAV6IJ94</accession>
<dbReference type="AlphaFoldDB" id="A0AAV6IJ94"/>
<feature type="compositionally biased region" description="Acidic residues" evidence="1">
    <location>
        <begin position="380"/>
        <end position="395"/>
    </location>
</feature>
<dbReference type="EMBL" id="JACTNZ010000010">
    <property type="protein sequence ID" value="KAG5528651.1"/>
    <property type="molecule type" value="Genomic_DNA"/>
</dbReference>
<proteinExistence type="predicted"/>